<keyword evidence="3" id="KW-1185">Reference proteome</keyword>
<feature type="compositionally biased region" description="Gly residues" evidence="1">
    <location>
        <begin position="69"/>
        <end position="80"/>
    </location>
</feature>
<gene>
    <name evidence="2" type="ORF">FSUBG_13432</name>
</gene>
<organism evidence="2 3">
    <name type="scientific">Gibberella subglutinans</name>
    <name type="common">Fusarium subglutinans</name>
    <dbReference type="NCBI Taxonomy" id="42677"/>
    <lineage>
        <taxon>Eukaryota</taxon>
        <taxon>Fungi</taxon>
        <taxon>Dikarya</taxon>
        <taxon>Ascomycota</taxon>
        <taxon>Pezizomycotina</taxon>
        <taxon>Sordariomycetes</taxon>
        <taxon>Hypocreomycetidae</taxon>
        <taxon>Hypocreales</taxon>
        <taxon>Nectriaceae</taxon>
        <taxon>Fusarium</taxon>
        <taxon>Fusarium fujikuroi species complex</taxon>
    </lineage>
</organism>
<feature type="region of interest" description="Disordered" evidence="1">
    <location>
        <begin position="381"/>
        <end position="401"/>
    </location>
</feature>
<dbReference type="RefSeq" id="XP_036531102.1">
    <property type="nucleotide sequence ID" value="XM_036678323.1"/>
</dbReference>
<dbReference type="GeneID" id="59313041"/>
<dbReference type="Proteomes" id="UP000547976">
    <property type="component" value="Unassembled WGS sequence"/>
</dbReference>
<feature type="compositionally biased region" description="Polar residues" evidence="1">
    <location>
        <begin position="47"/>
        <end position="60"/>
    </location>
</feature>
<feature type="region of interest" description="Disordered" evidence="1">
    <location>
        <begin position="1"/>
        <end position="102"/>
    </location>
</feature>
<dbReference type="OrthoDB" id="5099850at2759"/>
<evidence type="ECO:0000313" key="2">
    <source>
        <dbReference type="EMBL" id="KAF5580279.1"/>
    </source>
</evidence>
<dbReference type="AlphaFoldDB" id="A0A8H5KW41"/>
<accession>A0A8H5KW41</accession>
<comment type="caution">
    <text evidence="2">The sequence shown here is derived from an EMBL/GenBank/DDBJ whole genome shotgun (WGS) entry which is preliminary data.</text>
</comment>
<feature type="compositionally biased region" description="Polar residues" evidence="1">
    <location>
        <begin position="81"/>
        <end position="98"/>
    </location>
</feature>
<proteinExistence type="predicted"/>
<evidence type="ECO:0000256" key="1">
    <source>
        <dbReference type="SAM" id="MobiDB-lite"/>
    </source>
</evidence>
<evidence type="ECO:0000313" key="3">
    <source>
        <dbReference type="Proteomes" id="UP000547976"/>
    </source>
</evidence>
<sequence>MPPSRTNKNNDQDRRDRRPGPLSRPPERTSARDKSTQREMVEVGSASRISQPTRGLSSTPRGDRRGRGRGGYAGVGGRGGHSSNRPSSSTRWNQSQPEPETVYKHTDTALMTRVCAADGMFATKLTPTGLGGGHGNNWFAKTPDKGYWIRSETGTGVDAMLQRLKRDNPEATGFNITASCIIPDKFEAIDRDHTQKIVMNNDFRDKDGKPAGLFGTGIQPLSERKPVPKGACELCGSKKHLLSDCIERGFKGQVSGCSICNSRSHYVDSCDHFNSMSLLEKVQTLVQKRANRPPMKTSTPWWRYLHSFCSGEEFVPNVVVDFPWSKPFCEKKGSKGMKKIQQDFDANPDGYKFERDPKLSTFRQVSDTYWESSGLPWPEVLGPRIKSEDVGGQVIKTEPEA</sequence>
<reference evidence="2 3" key="1">
    <citation type="submission" date="2020-05" db="EMBL/GenBank/DDBJ databases">
        <title>Identification and distribution of gene clusters putatively required for synthesis of sphingolipid metabolism inhibitors in phylogenetically diverse species of the filamentous fungus Fusarium.</title>
        <authorList>
            <person name="Kim H.-S."/>
            <person name="Busman M."/>
            <person name="Brown D.W."/>
            <person name="Divon H."/>
            <person name="Uhlig S."/>
            <person name="Proctor R.H."/>
        </authorList>
    </citation>
    <scope>NUCLEOTIDE SEQUENCE [LARGE SCALE GENOMIC DNA]</scope>
    <source>
        <strain evidence="2 3">NRRL 66333</strain>
    </source>
</reference>
<dbReference type="EMBL" id="JAAOAV010000342">
    <property type="protein sequence ID" value="KAF5580279.1"/>
    <property type="molecule type" value="Genomic_DNA"/>
</dbReference>
<name>A0A8H5KW41_GIBSU</name>
<protein>
    <submittedName>
        <fullName evidence="2">Uncharacterized protein</fullName>
    </submittedName>
</protein>
<feature type="compositionally biased region" description="Basic and acidic residues" evidence="1">
    <location>
        <begin position="8"/>
        <end position="41"/>
    </location>
</feature>